<evidence type="ECO:0000256" key="9">
    <source>
        <dbReference type="PIRSR" id="PIRSR602386-1"/>
    </source>
</evidence>
<dbReference type="InterPro" id="IPR002386">
    <property type="entry name" value="Amicyanin/Pseudoazurin"/>
</dbReference>
<dbReference type="NCBIfam" id="TIGR02375">
    <property type="entry name" value="pseudoazurin"/>
    <property type="match status" value="1"/>
</dbReference>
<evidence type="ECO:0000313" key="12">
    <source>
        <dbReference type="EMBL" id="AYG62201.1"/>
    </source>
</evidence>
<dbReference type="GO" id="GO:0042597">
    <property type="term" value="C:periplasmic space"/>
    <property type="evidence" value="ECO:0007669"/>
    <property type="project" value="UniProtKB-SubCell"/>
</dbReference>
<evidence type="ECO:0000256" key="10">
    <source>
        <dbReference type="SAM" id="SignalP"/>
    </source>
</evidence>
<organism evidence="12 13">
    <name type="scientific">Rhizobium jaguaris</name>
    <dbReference type="NCBI Taxonomy" id="1312183"/>
    <lineage>
        <taxon>Bacteria</taxon>
        <taxon>Pseudomonadati</taxon>
        <taxon>Pseudomonadota</taxon>
        <taxon>Alphaproteobacteria</taxon>
        <taxon>Hyphomicrobiales</taxon>
        <taxon>Rhizobiaceae</taxon>
        <taxon>Rhizobium/Agrobacterium group</taxon>
        <taxon>Rhizobium</taxon>
    </lineage>
</organism>
<protein>
    <recommendedName>
        <fullName evidence="2 8">Pseudoazurin</fullName>
    </recommendedName>
</protein>
<keyword evidence="7 9" id="KW-0186">Copper</keyword>
<dbReference type="Proteomes" id="UP000282195">
    <property type="component" value="Plasmid pRCCGE525c"/>
</dbReference>
<evidence type="ECO:0000256" key="7">
    <source>
        <dbReference type="ARBA" id="ARBA00023008"/>
    </source>
</evidence>
<dbReference type="OrthoDB" id="7510199at2"/>
<comment type="subcellular location">
    <subcellularLocation>
        <location evidence="1">Periplasm</location>
    </subcellularLocation>
</comment>
<keyword evidence="3" id="KW-0813">Transport</keyword>
<evidence type="ECO:0000256" key="8">
    <source>
        <dbReference type="NCBIfam" id="TIGR02375"/>
    </source>
</evidence>
<dbReference type="PRINTS" id="PR00156">
    <property type="entry name" value="COPPERBLUE"/>
</dbReference>
<feature type="binding site" evidence="9">
    <location>
        <position position="63"/>
    </location>
    <ligand>
        <name>Cu cation</name>
        <dbReference type="ChEBI" id="CHEBI:23378"/>
    </ligand>
</feature>
<dbReference type="InterPro" id="IPR008972">
    <property type="entry name" value="Cupredoxin"/>
</dbReference>
<dbReference type="EMBL" id="CP032695">
    <property type="protein sequence ID" value="AYG62201.1"/>
    <property type="molecule type" value="Genomic_DNA"/>
</dbReference>
<dbReference type="Gene3D" id="2.60.40.420">
    <property type="entry name" value="Cupredoxins - blue copper proteins"/>
    <property type="match status" value="1"/>
</dbReference>
<dbReference type="RefSeq" id="WP_120707132.1">
    <property type="nucleotide sequence ID" value="NZ_CP032695.1"/>
</dbReference>
<evidence type="ECO:0000256" key="6">
    <source>
        <dbReference type="ARBA" id="ARBA00022982"/>
    </source>
</evidence>
<evidence type="ECO:0000256" key="4">
    <source>
        <dbReference type="ARBA" id="ARBA00022723"/>
    </source>
</evidence>
<dbReference type="InterPro" id="IPR000923">
    <property type="entry name" value="BlueCu_1"/>
</dbReference>
<feature type="binding site" evidence="9">
    <location>
        <position position="101"/>
    </location>
    <ligand>
        <name>Cu cation</name>
        <dbReference type="ChEBI" id="CHEBI:23378"/>
    </ligand>
</feature>
<evidence type="ECO:0000256" key="2">
    <source>
        <dbReference type="ARBA" id="ARBA00016984"/>
    </source>
</evidence>
<reference evidence="12 13" key="1">
    <citation type="submission" date="2018-10" db="EMBL/GenBank/DDBJ databases">
        <title>Rhizobium etli, R. leguminosarum and a new Rhizobium genospecies from Phaseolus dumosus.</title>
        <authorList>
            <person name="Ramirez-Puebla S.T."/>
            <person name="Rogel-Hernandez M.A."/>
            <person name="Guerrero G."/>
            <person name="Ormeno-Orrillo E."/>
            <person name="Martinez-Romero J.C."/>
            <person name="Negrete-Yankelevich S."/>
            <person name="Martinez-Romero E."/>
        </authorList>
    </citation>
    <scope>NUCLEOTIDE SEQUENCE [LARGE SCALE GENOMIC DNA]</scope>
    <source>
        <strain evidence="12 13">CCGE525</strain>
        <plasmid evidence="13">prccge525c</plasmid>
    </source>
</reference>
<name>A0A387G1Z0_9HYPH</name>
<dbReference type="InterPro" id="IPR001235">
    <property type="entry name" value="Copper_blue_Plastocyanin"/>
</dbReference>
<comment type="cofactor">
    <cofactor evidence="9">
        <name>Cu cation</name>
        <dbReference type="ChEBI" id="CHEBI:23378"/>
    </cofactor>
    <text evidence="9">Binds 1 copper ion per subunit.</text>
</comment>
<evidence type="ECO:0000259" key="11">
    <source>
        <dbReference type="Pfam" id="PF00127"/>
    </source>
</evidence>
<keyword evidence="13" id="KW-1185">Reference proteome</keyword>
<evidence type="ECO:0000256" key="5">
    <source>
        <dbReference type="ARBA" id="ARBA00022764"/>
    </source>
</evidence>
<keyword evidence="10" id="KW-0732">Signal</keyword>
<feature type="domain" description="Blue (type 1) copper" evidence="11">
    <location>
        <begin position="29"/>
        <end position="115"/>
    </location>
</feature>
<feature type="binding site" evidence="9">
    <location>
        <position position="109"/>
    </location>
    <ligand>
        <name>Cu cation</name>
        <dbReference type="ChEBI" id="CHEBI:23378"/>
    </ligand>
</feature>
<sequence>MKNLSVTVLLALSILTPVGARAAEYEVRMLNKGTDGQAMTFEPAFLHIQPGDTVHFKPVDKGHNVDTIPGMLPDGAAAMKGAISHAVDMTFQAPGLYGYRCVPHFGMGMVGLIEVGNTPANQAAALQAKMPPLAKKRMDTLVSQLQ</sequence>
<dbReference type="Pfam" id="PF00127">
    <property type="entry name" value="Copper-bind"/>
    <property type="match status" value="1"/>
</dbReference>
<feature type="chain" id="PRO_5017209848" description="Pseudoazurin" evidence="10">
    <location>
        <begin position="23"/>
        <end position="146"/>
    </location>
</feature>
<keyword evidence="12" id="KW-0614">Plasmid</keyword>
<feature type="signal peptide" evidence="10">
    <location>
        <begin position="1"/>
        <end position="22"/>
    </location>
</feature>
<accession>A0A387G1Z0</accession>
<keyword evidence="4 9" id="KW-0479">Metal-binding</keyword>
<dbReference type="PRINTS" id="PR00155">
    <property type="entry name" value="AMICYANIN"/>
</dbReference>
<dbReference type="GO" id="GO:0005507">
    <property type="term" value="F:copper ion binding"/>
    <property type="evidence" value="ECO:0007669"/>
    <property type="project" value="UniProtKB-UniRule"/>
</dbReference>
<dbReference type="PROSITE" id="PS00196">
    <property type="entry name" value="COPPER_BLUE"/>
    <property type="match status" value="1"/>
</dbReference>
<keyword evidence="6" id="KW-0249">Electron transport</keyword>
<dbReference type="InterPro" id="IPR012745">
    <property type="entry name" value="Pseudoazurin"/>
</dbReference>
<feature type="binding site" evidence="9">
    <location>
        <position position="104"/>
    </location>
    <ligand>
        <name>Cu cation</name>
        <dbReference type="ChEBI" id="CHEBI:23378"/>
    </ligand>
</feature>
<dbReference type="InterPro" id="IPR028871">
    <property type="entry name" value="BlueCu_1_BS"/>
</dbReference>
<gene>
    <name evidence="12" type="ORF">CCGE525_25560</name>
</gene>
<dbReference type="SUPFAM" id="SSF49503">
    <property type="entry name" value="Cupredoxins"/>
    <property type="match status" value="1"/>
</dbReference>
<dbReference type="KEGG" id="rjg:CCGE525_25560"/>
<evidence type="ECO:0000256" key="1">
    <source>
        <dbReference type="ARBA" id="ARBA00004418"/>
    </source>
</evidence>
<dbReference type="GO" id="GO:0009055">
    <property type="term" value="F:electron transfer activity"/>
    <property type="evidence" value="ECO:0007669"/>
    <property type="project" value="InterPro"/>
</dbReference>
<dbReference type="AlphaFoldDB" id="A0A387G1Z0"/>
<geneLocation type="plasmid" evidence="13">
    <name>prccge525c</name>
</geneLocation>
<proteinExistence type="predicted"/>
<evidence type="ECO:0000313" key="13">
    <source>
        <dbReference type="Proteomes" id="UP000282195"/>
    </source>
</evidence>
<keyword evidence="5" id="KW-0574">Periplasm</keyword>
<dbReference type="CDD" id="cd04218">
    <property type="entry name" value="Pseudoazurin"/>
    <property type="match status" value="1"/>
</dbReference>
<evidence type="ECO:0000256" key="3">
    <source>
        <dbReference type="ARBA" id="ARBA00022448"/>
    </source>
</evidence>